<dbReference type="SMART" id="SM00903">
    <property type="entry name" value="Flavin_Reduct"/>
    <property type="match status" value="1"/>
</dbReference>
<keyword evidence="3" id="KW-0249">Electron transport</keyword>
<dbReference type="SUPFAM" id="SSF50475">
    <property type="entry name" value="FMN-binding split barrel"/>
    <property type="match status" value="1"/>
</dbReference>
<comment type="caution">
    <text evidence="5">The sequence shown here is derived from an EMBL/GenBank/DDBJ whole genome shotgun (WGS) entry which is preliminary data.</text>
</comment>
<dbReference type="EMBL" id="NIDE01000005">
    <property type="protein sequence ID" value="OWK42279.1"/>
    <property type="molecule type" value="Genomic_DNA"/>
</dbReference>
<dbReference type="Pfam" id="PF01613">
    <property type="entry name" value="Flavin_Reduct"/>
    <property type="match status" value="1"/>
</dbReference>
<dbReference type="PANTHER" id="PTHR32145:SF11">
    <property type="entry name" value="DIFLAVIN FLAVOPROTEIN A 2-RELATED"/>
    <property type="match status" value="1"/>
</dbReference>
<dbReference type="GO" id="GO:0016646">
    <property type="term" value="F:oxidoreductase activity, acting on the CH-NH group of donors, NAD or NADP as acceptor"/>
    <property type="evidence" value="ECO:0007669"/>
    <property type="project" value="UniProtKB-ARBA"/>
</dbReference>
<evidence type="ECO:0000256" key="3">
    <source>
        <dbReference type="ARBA" id="ARBA00022982"/>
    </source>
</evidence>
<protein>
    <submittedName>
        <fullName evidence="5">Diflavin flavoprotein</fullName>
    </submittedName>
</protein>
<dbReference type="InterPro" id="IPR051285">
    <property type="entry name" value="NADH_oxidoreductase_modular"/>
</dbReference>
<gene>
    <name evidence="5" type="ORF">FRUB_04357</name>
</gene>
<evidence type="ECO:0000313" key="6">
    <source>
        <dbReference type="Proteomes" id="UP000214646"/>
    </source>
</evidence>
<keyword evidence="6" id="KW-1185">Reference proteome</keyword>
<accession>A0A225DYE9</accession>
<dbReference type="Gene3D" id="2.30.110.10">
    <property type="entry name" value="Electron Transport, Fmn-binding Protein, Chain A"/>
    <property type="match status" value="1"/>
</dbReference>
<dbReference type="GO" id="GO:0010181">
    <property type="term" value="F:FMN binding"/>
    <property type="evidence" value="ECO:0007669"/>
    <property type="project" value="InterPro"/>
</dbReference>
<organism evidence="5 6">
    <name type="scientific">Fimbriiglobus ruber</name>
    <dbReference type="NCBI Taxonomy" id="1908690"/>
    <lineage>
        <taxon>Bacteria</taxon>
        <taxon>Pseudomonadati</taxon>
        <taxon>Planctomycetota</taxon>
        <taxon>Planctomycetia</taxon>
        <taxon>Gemmatales</taxon>
        <taxon>Gemmataceae</taxon>
        <taxon>Fimbriiglobus</taxon>
    </lineage>
</organism>
<sequence>MTALGRIPSGLFVVTARRGADETGMLASWVQQCSFDPPQVTIAVRKGRYVLDWLTDGAAVGVNVIPEGQKALVAHFGKGFAPEEPAFAGLDVDRAEGAAPLLKAALAVLDCRVVDRLDAGDHVLVVAKVVGGGIHQDGKPTVHVRKNGLNY</sequence>
<dbReference type="InterPro" id="IPR012349">
    <property type="entry name" value="Split_barrel_FMN-bd"/>
</dbReference>
<dbReference type="InterPro" id="IPR002563">
    <property type="entry name" value="Flavin_Rdtase-like_dom"/>
</dbReference>
<evidence type="ECO:0000259" key="4">
    <source>
        <dbReference type="SMART" id="SM00903"/>
    </source>
</evidence>
<feature type="domain" description="Flavin reductase like" evidence="4">
    <location>
        <begin position="4"/>
        <end position="150"/>
    </location>
</feature>
<reference evidence="6" key="1">
    <citation type="submission" date="2017-06" db="EMBL/GenBank/DDBJ databases">
        <title>Genome analysis of Fimbriiglobus ruber SP5, the first member of the order Planctomycetales with confirmed chitinolytic capability.</title>
        <authorList>
            <person name="Ravin N.V."/>
            <person name="Rakitin A.L."/>
            <person name="Ivanova A.A."/>
            <person name="Beletsky A.V."/>
            <person name="Kulichevskaya I.S."/>
            <person name="Mardanov A.V."/>
            <person name="Dedysh S.N."/>
        </authorList>
    </citation>
    <scope>NUCLEOTIDE SEQUENCE [LARGE SCALE GENOMIC DNA]</scope>
    <source>
        <strain evidence="6">SP5</strain>
    </source>
</reference>
<proteinExistence type="predicted"/>
<dbReference type="PANTHER" id="PTHR32145">
    <property type="entry name" value="DIFLAVIN FLAVOPROTEIN A 2-RELATED"/>
    <property type="match status" value="1"/>
</dbReference>
<keyword evidence="1" id="KW-0813">Transport</keyword>
<evidence type="ECO:0000313" key="5">
    <source>
        <dbReference type="EMBL" id="OWK42279.1"/>
    </source>
</evidence>
<evidence type="ECO:0000256" key="2">
    <source>
        <dbReference type="ARBA" id="ARBA00022723"/>
    </source>
</evidence>
<dbReference type="GO" id="GO:0046872">
    <property type="term" value="F:metal ion binding"/>
    <property type="evidence" value="ECO:0007669"/>
    <property type="project" value="UniProtKB-KW"/>
</dbReference>
<name>A0A225DYE9_9BACT</name>
<dbReference type="AlphaFoldDB" id="A0A225DYE9"/>
<keyword evidence="2" id="KW-0479">Metal-binding</keyword>
<evidence type="ECO:0000256" key="1">
    <source>
        <dbReference type="ARBA" id="ARBA00022448"/>
    </source>
</evidence>
<dbReference type="Proteomes" id="UP000214646">
    <property type="component" value="Unassembled WGS sequence"/>
</dbReference>